<dbReference type="EMBL" id="MTYJ01000380">
    <property type="protein sequence ID" value="OWA54191.1"/>
    <property type="molecule type" value="Genomic_DNA"/>
</dbReference>
<keyword evidence="2" id="KW-1185">Reference proteome</keyword>
<evidence type="ECO:0000313" key="1">
    <source>
        <dbReference type="EMBL" id="OWA54191.1"/>
    </source>
</evidence>
<dbReference type="Proteomes" id="UP000192578">
    <property type="component" value="Unassembled WGS sequence"/>
</dbReference>
<sequence length="69" mass="7650">MSMVEERKTIRDAILKEFQEALEKTRAAALHVDKEGAVAGGTTQEKIWNAVKALEEAEANLTQESQTHP</sequence>
<protein>
    <submittedName>
        <fullName evidence="1">Uncharacterized protein</fullName>
    </submittedName>
</protein>
<accession>A0A9X6NPF5</accession>
<comment type="caution">
    <text evidence="1">The sequence shown here is derived from an EMBL/GenBank/DDBJ whole genome shotgun (WGS) entry which is preliminary data.</text>
</comment>
<organism evidence="1 2">
    <name type="scientific">Hypsibius exemplaris</name>
    <name type="common">Freshwater tardigrade</name>
    <dbReference type="NCBI Taxonomy" id="2072580"/>
    <lineage>
        <taxon>Eukaryota</taxon>
        <taxon>Metazoa</taxon>
        <taxon>Ecdysozoa</taxon>
        <taxon>Tardigrada</taxon>
        <taxon>Eutardigrada</taxon>
        <taxon>Parachela</taxon>
        <taxon>Hypsibioidea</taxon>
        <taxon>Hypsibiidae</taxon>
        <taxon>Hypsibius</taxon>
    </lineage>
</organism>
<evidence type="ECO:0000313" key="2">
    <source>
        <dbReference type="Proteomes" id="UP000192578"/>
    </source>
</evidence>
<dbReference type="AlphaFoldDB" id="A0A9X6NPF5"/>
<gene>
    <name evidence="1" type="ORF">BV898_18604</name>
</gene>
<name>A0A9X6NPF5_HYPEX</name>
<proteinExistence type="predicted"/>
<reference evidence="2" key="1">
    <citation type="submission" date="2017-01" db="EMBL/GenBank/DDBJ databases">
        <title>Comparative genomics of anhydrobiosis in the tardigrade Hypsibius dujardini.</title>
        <authorList>
            <person name="Yoshida Y."/>
            <person name="Koutsovoulos G."/>
            <person name="Laetsch D."/>
            <person name="Stevens L."/>
            <person name="Kumar S."/>
            <person name="Horikawa D."/>
            <person name="Ishino K."/>
            <person name="Komine S."/>
            <person name="Tomita M."/>
            <person name="Blaxter M."/>
            <person name="Arakawa K."/>
        </authorList>
    </citation>
    <scope>NUCLEOTIDE SEQUENCE [LARGE SCALE GENOMIC DNA]</scope>
    <source>
        <strain evidence="2">Z151</strain>
    </source>
</reference>